<feature type="chain" id="PRO_5043594909" evidence="2">
    <location>
        <begin position="26"/>
        <end position="123"/>
    </location>
</feature>
<dbReference type="Proteomes" id="UP001157006">
    <property type="component" value="Chromosome 1L"/>
</dbReference>
<sequence>MQLLISHLLTPTFFLLPLLCILTVTHLPQPSPFPNQNNNNPFHRQHHIPSSTNRPLSSPPCYHTASSYPPTVTITFIFDPNYPVPLAIRHRQNTDSASDSRQTAPTTPMTNLLAASLRLAVNV</sequence>
<evidence type="ECO:0000256" key="2">
    <source>
        <dbReference type="SAM" id="SignalP"/>
    </source>
</evidence>
<dbReference type="AlphaFoldDB" id="A0AAV0YW40"/>
<reference evidence="3 4" key="1">
    <citation type="submission" date="2023-01" db="EMBL/GenBank/DDBJ databases">
        <authorList>
            <person name="Kreplak J."/>
        </authorList>
    </citation>
    <scope>NUCLEOTIDE SEQUENCE [LARGE SCALE GENOMIC DNA]</scope>
</reference>
<keyword evidence="4" id="KW-1185">Reference proteome</keyword>
<evidence type="ECO:0000256" key="1">
    <source>
        <dbReference type="SAM" id="MobiDB-lite"/>
    </source>
</evidence>
<dbReference type="EMBL" id="OX451736">
    <property type="protein sequence ID" value="CAI8588227.1"/>
    <property type="molecule type" value="Genomic_DNA"/>
</dbReference>
<feature type="signal peptide" evidence="2">
    <location>
        <begin position="1"/>
        <end position="25"/>
    </location>
</feature>
<protein>
    <submittedName>
        <fullName evidence="3">Uncharacterized protein</fullName>
    </submittedName>
</protein>
<name>A0AAV0YW40_VICFA</name>
<accession>A0AAV0YW40</accession>
<gene>
    <name evidence="3" type="ORF">VFH_I338000</name>
</gene>
<proteinExistence type="predicted"/>
<organism evidence="3 4">
    <name type="scientific">Vicia faba</name>
    <name type="common">Broad bean</name>
    <name type="synonym">Faba vulgaris</name>
    <dbReference type="NCBI Taxonomy" id="3906"/>
    <lineage>
        <taxon>Eukaryota</taxon>
        <taxon>Viridiplantae</taxon>
        <taxon>Streptophyta</taxon>
        <taxon>Embryophyta</taxon>
        <taxon>Tracheophyta</taxon>
        <taxon>Spermatophyta</taxon>
        <taxon>Magnoliopsida</taxon>
        <taxon>eudicotyledons</taxon>
        <taxon>Gunneridae</taxon>
        <taxon>Pentapetalae</taxon>
        <taxon>rosids</taxon>
        <taxon>fabids</taxon>
        <taxon>Fabales</taxon>
        <taxon>Fabaceae</taxon>
        <taxon>Papilionoideae</taxon>
        <taxon>50 kb inversion clade</taxon>
        <taxon>NPAAA clade</taxon>
        <taxon>Hologalegina</taxon>
        <taxon>IRL clade</taxon>
        <taxon>Fabeae</taxon>
        <taxon>Vicia</taxon>
    </lineage>
</organism>
<feature type="region of interest" description="Disordered" evidence="1">
    <location>
        <begin position="32"/>
        <end position="62"/>
    </location>
</feature>
<evidence type="ECO:0000313" key="4">
    <source>
        <dbReference type="Proteomes" id="UP001157006"/>
    </source>
</evidence>
<keyword evidence="2" id="KW-0732">Signal</keyword>
<evidence type="ECO:0000313" key="3">
    <source>
        <dbReference type="EMBL" id="CAI8588227.1"/>
    </source>
</evidence>